<dbReference type="Proteomes" id="UP001283361">
    <property type="component" value="Unassembled WGS sequence"/>
</dbReference>
<proteinExistence type="predicted"/>
<protein>
    <submittedName>
        <fullName evidence="1">Uncharacterized protein</fullName>
    </submittedName>
</protein>
<reference evidence="1" key="1">
    <citation type="journal article" date="2023" name="G3 (Bethesda)">
        <title>A reference genome for the long-term kleptoplast-retaining sea slug Elysia crispata morphotype clarki.</title>
        <authorList>
            <person name="Eastman K.E."/>
            <person name="Pendleton A.L."/>
            <person name="Shaikh M.A."/>
            <person name="Suttiyut T."/>
            <person name="Ogas R."/>
            <person name="Tomko P."/>
            <person name="Gavelis G."/>
            <person name="Widhalm J.R."/>
            <person name="Wisecaver J.H."/>
        </authorList>
    </citation>
    <scope>NUCLEOTIDE SEQUENCE</scope>
    <source>
        <strain evidence="1">ECLA1</strain>
    </source>
</reference>
<gene>
    <name evidence="1" type="ORF">RRG08_042122</name>
</gene>
<evidence type="ECO:0000313" key="2">
    <source>
        <dbReference type="Proteomes" id="UP001283361"/>
    </source>
</evidence>
<dbReference type="EMBL" id="JAWDGP010004932">
    <property type="protein sequence ID" value="KAK3760907.1"/>
    <property type="molecule type" value="Genomic_DNA"/>
</dbReference>
<sequence>MHRMFIGEHPELKGKVLEWVYRDIFDYEFNISFGFTRSNICDTCEKFSVSIKKAEVDKDLDKVTKLKSEHDLHKAKGDSVNAQLIELSDLRAEREDMAVICHSRMPCDRDFGRIEKKKKKLHKLFKASDLTDLIKSDSLSSSWQIVNLEHPFTDDLLTEPDSDCPVVKVKDFKSVLEPIIKPPGQISTVRGISFQTRRPPKARHSMNGPLIYEMSILKRGRSFPSLARAIESAPAAYTGFLPVK</sequence>
<name>A0AAE1D885_9GAST</name>
<evidence type="ECO:0000313" key="1">
    <source>
        <dbReference type="EMBL" id="KAK3760907.1"/>
    </source>
</evidence>
<comment type="caution">
    <text evidence="1">The sequence shown here is derived from an EMBL/GenBank/DDBJ whole genome shotgun (WGS) entry which is preliminary data.</text>
</comment>
<organism evidence="1 2">
    <name type="scientific">Elysia crispata</name>
    <name type="common">lettuce slug</name>
    <dbReference type="NCBI Taxonomy" id="231223"/>
    <lineage>
        <taxon>Eukaryota</taxon>
        <taxon>Metazoa</taxon>
        <taxon>Spiralia</taxon>
        <taxon>Lophotrochozoa</taxon>
        <taxon>Mollusca</taxon>
        <taxon>Gastropoda</taxon>
        <taxon>Heterobranchia</taxon>
        <taxon>Euthyneura</taxon>
        <taxon>Panpulmonata</taxon>
        <taxon>Sacoglossa</taxon>
        <taxon>Placobranchoidea</taxon>
        <taxon>Plakobranchidae</taxon>
        <taxon>Elysia</taxon>
    </lineage>
</organism>
<dbReference type="AlphaFoldDB" id="A0AAE1D885"/>
<accession>A0AAE1D885</accession>
<keyword evidence="2" id="KW-1185">Reference proteome</keyword>